<evidence type="ECO:0000256" key="1">
    <source>
        <dbReference type="SAM" id="SignalP"/>
    </source>
</evidence>
<feature type="chain" id="PRO_5025356630" description="DUF281 domain-containing protein" evidence="1">
    <location>
        <begin position="22"/>
        <end position="310"/>
    </location>
</feature>
<reference evidence="2 3" key="1">
    <citation type="submission" date="2019-12" db="EMBL/GenBank/DDBJ databases">
        <title>Chromosome-level assembly of the Caenorhabditis remanei genome.</title>
        <authorList>
            <person name="Teterina A.A."/>
            <person name="Willis J.H."/>
            <person name="Phillips P.C."/>
        </authorList>
    </citation>
    <scope>NUCLEOTIDE SEQUENCE [LARGE SCALE GENOMIC DNA]</scope>
    <source>
        <strain evidence="2 3">PX506</strain>
        <tissue evidence="2">Whole organism</tissue>
    </source>
</reference>
<dbReference type="Proteomes" id="UP000483820">
    <property type="component" value="Chromosome II"/>
</dbReference>
<organism evidence="2 3">
    <name type="scientific">Caenorhabditis remanei</name>
    <name type="common">Caenorhabditis vulgaris</name>
    <dbReference type="NCBI Taxonomy" id="31234"/>
    <lineage>
        <taxon>Eukaryota</taxon>
        <taxon>Metazoa</taxon>
        <taxon>Ecdysozoa</taxon>
        <taxon>Nematoda</taxon>
        <taxon>Chromadorea</taxon>
        <taxon>Rhabditida</taxon>
        <taxon>Rhabditina</taxon>
        <taxon>Rhabditomorpha</taxon>
        <taxon>Rhabditoidea</taxon>
        <taxon>Rhabditidae</taxon>
        <taxon>Peloderinae</taxon>
        <taxon>Caenorhabditis</taxon>
    </lineage>
</organism>
<dbReference type="AlphaFoldDB" id="A0A6A5HHS4"/>
<dbReference type="InterPro" id="IPR003326">
    <property type="entry name" value="TRA-1_regulated"/>
</dbReference>
<dbReference type="KEGG" id="crq:GCK72_007629"/>
<dbReference type="Pfam" id="PF02343">
    <property type="entry name" value="TRA-1_regulated"/>
    <property type="match status" value="2"/>
</dbReference>
<evidence type="ECO:0000313" key="2">
    <source>
        <dbReference type="EMBL" id="KAF1767670.1"/>
    </source>
</evidence>
<dbReference type="CTD" id="9804909"/>
<name>A0A6A5HHS4_CAERE</name>
<evidence type="ECO:0000313" key="3">
    <source>
        <dbReference type="Proteomes" id="UP000483820"/>
    </source>
</evidence>
<feature type="signal peptide" evidence="1">
    <location>
        <begin position="1"/>
        <end position="21"/>
    </location>
</feature>
<gene>
    <name evidence="2" type="ORF">GCK72_007629</name>
</gene>
<sequence>MNWFFFLLLLISAIFFQEGDCSCSSDLGLKCTCPDFQSLIDIERPVEQRDNVTIIDEGGCRRKLTCGRHHETSLSFYFDESEIYAPSDLRDDCDRMGILRTSTDKDESAPSLDFFDYFGIICENNTWYATKAPLGFLYTTTEGILKGSGNGVELNGLKAKIHSFRCKPPGKAPCSSPDIREIVDPLDHEFDRMAIDTVPYTMNDGCVTSITCSAHDWTWIRSSYSESEIIFPDDFVQSGEWLNIDSARDGYGSRNSVDMFSYFGITYENNDWYATKYPVGVRYFTEDEMKYIGENGELDGKKSKISSIIW</sequence>
<proteinExistence type="predicted"/>
<comment type="caution">
    <text evidence="2">The sequence shown here is derived from an EMBL/GenBank/DDBJ whole genome shotgun (WGS) entry which is preliminary data.</text>
</comment>
<dbReference type="RefSeq" id="XP_053590532.1">
    <property type="nucleotide sequence ID" value="XM_053726338.1"/>
</dbReference>
<evidence type="ECO:0008006" key="4">
    <source>
        <dbReference type="Google" id="ProtNLM"/>
    </source>
</evidence>
<dbReference type="GeneID" id="9804909"/>
<dbReference type="EMBL" id="WUAV01000002">
    <property type="protein sequence ID" value="KAF1767670.1"/>
    <property type="molecule type" value="Genomic_DNA"/>
</dbReference>
<protein>
    <recommendedName>
        <fullName evidence="4">DUF281 domain-containing protein</fullName>
    </recommendedName>
</protein>
<accession>A0A6A5HHS4</accession>
<keyword evidence="1" id="KW-0732">Signal</keyword>